<comment type="caution">
    <text evidence="2">The sequence shown here is derived from an EMBL/GenBank/DDBJ whole genome shotgun (WGS) entry which is preliminary data.</text>
</comment>
<proteinExistence type="predicted"/>
<evidence type="ECO:0000313" key="2">
    <source>
        <dbReference type="EMBL" id="CAJ1377124.1"/>
    </source>
</evidence>
<keyword evidence="1" id="KW-1133">Transmembrane helix</keyword>
<dbReference type="Gene3D" id="3.40.50.1820">
    <property type="entry name" value="alpha/beta hydrolase"/>
    <property type="match status" value="1"/>
</dbReference>
<evidence type="ECO:0000313" key="3">
    <source>
        <dbReference type="Proteomes" id="UP001178507"/>
    </source>
</evidence>
<feature type="transmembrane region" description="Helical" evidence="1">
    <location>
        <begin position="462"/>
        <end position="481"/>
    </location>
</feature>
<dbReference type="AlphaFoldDB" id="A0AA36HZ26"/>
<keyword evidence="1" id="KW-0472">Membrane</keyword>
<sequence length="844" mass="93768">MAEAIKEARRHPQVEVKRRNAGVDEEYVVIATNNPTSFARGIGPTPAAAASGFCNNLNRIARSLEQLAMRLAEQAPLEALSLLVRALTLLEKALKVSLDDEQMGAPLRKDFTRTLAAADEVERQLKAHGHTESQPAQPNRAIFESAVQHAKDAAVVLSKGQEAGLGFRTPLPIRNEVPRGSMATSPYHVEDLESRSTEGHSESMEEEEIKATNSGYLHPDDSMHQYWYETTCRLRCIFFVFFSLAVMLACALGSTTECFFSLMATPPSEGITFGVVVGVVIVPLILLATAVYVDEAVDVGLDAADRPCFGLFRATVTTALKSISPRIGTDHIEKMLVVMIEGIPILFAIITLACTESLTYWYKDLFRGYCLGGLIFAIVACIMYITCHIFVGHNPERDDAMACTYHNMRPLGKFKRVLDEPDRSLENREPHWGRCLMYFSIGLFIEILVLVVFIFAHHFHTVFIGQLLATICWALAVRQYAPRLLGKAFWCTFLFFILLTVGLLLGTLAQTDRRDPKSLPPLAYGSTSQEYGAEEDFNGLPLHFQLGPFPPKPGYPVCNADWGYPGMRQDDRMSILDLSLLAYGSSLAGPADIRSGLGQMLNGTRLENWELLEVEDQDTVGRWIVVRFPELKLRVVAVRGTSSVQDAYADLKLYSAVAVLQMMSIMTPVLTLMPVSVVQRLVDSQVSTFLFGSSEIWQRLEQSALKHKEEGKANNEVLLMTGHSLGGALVGAVSSRIAVEGIGFSPPGLYYQVEKYKLQLRKVYDSFTVIQPSNDVVPRVDQQRGMIMWIECVEPASTCHRLTHTACELWTQCGDKRKRDWRPLCSEWYSASKVNMVSAASAEL</sequence>
<keyword evidence="3" id="KW-1185">Reference proteome</keyword>
<feature type="transmembrane region" description="Helical" evidence="1">
    <location>
        <begin position="272"/>
        <end position="293"/>
    </location>
</feature>
<feature type="transmembrane region" description="Helical" evidence="1">
    <location>
        <begin position="487"/>
        <end position="509"/>
    </location>
</feature>
<evidence type="ECO:0008006" key="4">
    <source>
        <dbReference type="Google" id="ProtNLM"/>
    </source>
</evidence>
<protein>
    <recommendedName>
        <fullName evidence="4">Fungal lipase-like domain-containing protein</fullName>
    </recommendedName>
</protein>
<feature type="transmembrane region" description="Helical" evidence="1">
    <location>
        <begin position="343"/>
        <end position="362"/>
    </location>
</feature>
<reference evidence="2" key="1">
    <citation type="submission" date="2023-08" db="EMBL/GenBank/DDBJ databases">
        <authorList>
            <person name="Chen Y."/>
            <person name="Shah S."/>
            <person name="Dougan E. K."/>
            <person name="Thang M."/>
            <person name="Chan C."/>
        </authorList>
    </citation>
    <scope>NUCLEOTIDE SEQUENCE</scope>
</reference>
<dbReference type="Proteomes" id="UP001178507">
    <property type="component" value="Unassembled WGS sequence"/>
</dbReference>
<feature type="transmembrane region" description="Helical" evidence="1">
    <location>
        <begin position="237"/>
        <end position="260"/>
    </location>
</feature>
<dbReference type="InterPro" id="IPR029058">
    <property type="entry name" value="AB_hydrolase_fold"/>
</dbReference>
<feature type="transmembrane region" description="Helical" evidence="1">
    <location>
        <begin position="436"/>
        <end position="455"/>
    </location>
</feature>
<feature type="transmembrane region" description="Helical" evidence="1">
    <location>
        <begin position="369"/>
        <end position="391"/>
    </location>
</feature>
<accession>A0AA36HZ26</accession>
<organism evidence="2 3">
    <name type="scientific">Effrenium voratum</name>
    <dbReference type="NCBI Taxonomy" id="2562239"/>
    <lineage>
        <taxon>Eukaryota</taxon>
        <taxon>Sar</taxon>
        <taxon>Alveolata</taxon>
        <taxon>Dinophyceae</taxon>
        <taxon>Suessiales</taxon>
        <taxon>Symbiodiniaceae</taxon>
        <taxon>Effrenium</taxon>
    </lineage>
</organism>
<dbReference type="SUPFAM" id="SSF53474">
    <property type="entry name" value="alpha/beta-Hydrolases"/>
    <property type="match status" value="1"/>
</dbReference>
<name>A0AA36HZ26_9DINO</name>
<evidence type="ECO:0000256" key="1">
    <source>
        <dbReference type="SAM" id="Phobius"/>
    </source>
</evidence>
<keyword evidence="1" id="KW-0812">Transmembrane</keyword>
<dbReference type="EMBL" id="CAUJNA010000446">
    <property type="protein sequence ID" value="CAJ1377124.1"/>
    <property type="molecule type" value="Genomic_DNA"/>
</dbReference>
<gene>
    <name evidence="2" type="ORF">EVOR1521_LOCUS6013</name>
</gene>